<dbReference type="EMBL" id="JADGKB010000122">
    <property type="protein sequence ID" value="KAJ3253010.1"/>
    <property type="molecule type" value="Genomic_DNA"/>
</dbReference>
<evidence type="ECO:0008006" key="3">
    <source>
        <dbReference type="Google" id="ProtNLM"/>
    </source>
</evidence>
<comment type="caution">
    <text evidence="1">The sequence shown here is derived from an EMBL/GenBank/DDBJ whole genome shotgun (WGS) entry which is preliminary data.</text>
</comment>
<dbReference type="AlphaFoldDB" id="A0AAD5Y3C0"/>
<dbReference type="SUPFAM" id="SSF48403">
    <property type="entry name" value="Ankyrin repeat"/>
    <property type="match status" value="1"/>
</dbReference>
<keyword evidence="2" id="KW-1185">Reference proteome</keyword>
<dbReference type="Proteomes" id="UP001210925">
    <property type="component" value="Unassembled WGS sequence"/>
</dbReference>
<name>A0AAD5Y3C0_9FUNG</name>
<protein>
    <recommendedName>
        <fullName evidence="3">Ankyrin repeat protein</fullName>
    </recommendedName>
</protein>
<gene>
    <name evidence="1" type="ORF">HK103_001020</name>
</gene>
<evidence type="ECO:0000313" key="2">
    <source>
        <dbReference type="Proteomes" id="UP001210925"/>
    </source>
</evidence>
<evidence type="ECO:0000313" key="1">
    <source>
        <dbReference type="EMBL" id="KAJ3253010.1"/>
    </source>
</evidence>
<proteinExistence type="predicted"/>
<organism evidence="1 2">
    <name type="scientific">Boothiomyces macroporosus</name>
    <dbReference type="NCBI Taxonomy" id="261099"/>
    <lineage>
        <taxon>Eukaryota</taxon>
        <taxon>Fungi</taxon>
        <taxon>Fungi incertae sedis</taxon>
        <taxon>Chytridiomycota</taxon>
        <taxon>Chytridiomycota incertae sedis</taxon>
        <taxon>Chytridiomycetes</taxon>
        <taxon>Rhizophydiales</taxon>
        <taxon>Terramycetaceae</taxon>
        <taxon>Boothiomyces</taxon>
    </lineage>
</organism>
<sequence>MQKIQVELFLVCKYLRIDQFLHLQFAMQMSLFKPKTTRKYYLESYHILGHRIQRLMRLFDNSDFVWLSELKLYEELRALDLSVEAKIKIGPTIEDDDLLREYLSIIPPTIEILENICKNGLVKSLDYLYGKVDFSIRNHCLLFIGIWFNHPMIVEILLRDQRVDPSINNNAAISIAANSAKYEIVEILKGDPRVDVSSALVGARERNHFHIVELLCQ</sequence>
<reference evidence="1" key="1">
    <citation type="submission" date="2020-05" db="EMBL/GenBank/DDBJ databases">
        <title>Phylogenomic resolution of chytrid fungi.</title>
        <authorList>
            <person name="Stajich J.E."/>
            <person name="Amses K."/>
            <person name="Simmons R."/>
            <person name="Seto K."/>
            <person name="Myers J."/>
            <person name="Bonds A."/>
            <person name="Quandt C.A."/>
            <person name="Barry K."/>
            <person name="Liu P."/>
            <person name="Grigoriev I."/>
            <person name="Longcore J.E."/>
            <person name="James T.Y."/>
        </authorList>
    </citation>
    <scope>NUCLEOTIDE SEQUENCE</scope>
    <source>
        <strain evidence="1">PLAUS21</strain>
    </source>
</reference>
<dbReference type="InterPro" id="IPR036770">
    <property type="entry name" value="Ankyrin_rpt-contain_sf"/>
</dbReference>
<accession>A0AAD5Y3C0</accession>